<evidence type="ECO:0000313" key="2">
    <source>
        <dbReference type="EMBL" id="RZF38876.1"/>
    </source>
</evidence>
<dbReference type="EMBL" id="QKKF02021377">
    <property type="protein sequence ID" value="RZF38876.1"/>
    <property type="molecule type" value="Genomic_DNA"/>
</dbReference>
<dbReference type="InterPro" id="IPR008560">
    <property type="entry name" value="DUF842_euk"/>
</dbReference>
<dbReference type="SMR" id="A0A482X029"/>
<gene>
    <name evidence="2" type="ORF">LSTR_LSTR014196</name>
</gene>
<organism evidence="2 3">
    <name type="scientific">Laodelphax striatellus</name>
    <name type="common">Small brown planthopper</name>
    <name type="synonym">Delphax striatella</name>
    <dbReference type="NCBI Taxonomy" id="195883"/>
    <lineage>
        <taxon>Eukaryota</taxon>
        <taxon>Metazoa</taxon>
        <taxon>Ecdysozoa</taxon>
        <taxon>Arthropoda</taxon>
        <taxon>Hexapoda</taxon>
        <taxon>Insecta</taxon>
        <taxon>Pterygota</taxon>
        <taxon>Neoptera</taxon>
        <taxon>Paraneoptera</taxon>
        <taxon>Hemiptera</taxon>
        <taxon>Auchenorrhyncha</taxon>
        <taxon>Fulgoroidea</taxon>
        <taxon>Delphacidae</taxon>
        <taxon>Criomorphinae</taxon>
        <taxon>Laodelphax</taxon>
    </lineage>
</organism>
<dbReference type="AlphaFoldDB" id="A0A482X029"/>
<evidence type="ECO:0008006" key="4">
    <source>
        <dbReference type="Google" id="ProtNLM"/>
    </source>
</evidence>
<reference evidence="2 3" key="1">
    <citation type="journal article" date="2017" name="Gigascience">
        <title>Genome sequence of the small brown planthopper, Laodelphax striatellus.</title>
        <authorList>
            <person name="Zhu J."/>
            <person name="Jiang F."/>
            <person name="Wang X."/>
            <person name="Yang P."/>
            <person name="Bao Y."/>
            <person name="Zhao W."/>
            <person name="Wang W."/>
            <person name="Lu H."/>
            <person name="Wang Q."/>
            <person name="Cui N."/>
            <person name="Li J."/>
            <person name="Chen X."/>
            <person name="Luo L."/>
            <person name="Yu J."/>
            <person name="Kang L."/>
            <person name="Cui F."/>
        </authorList>
    </citation>
    <scope>NUCLEOTIDE SEQUENCE [LARGE SCALE GENOMIC DNA]</scope>
    <source>
        <strain evidence="2">Lst14</strain>
    </source>
</reference>
<dbReference type="OrthoDB" id="9975421at2759"/>
<protein>
    <recommendedName>
        <fullName evidence="4">Protein FAM136A</fullName>
    </recommendedName>
</protein>
<sequence>MDKATHELEEAIKKVEEDLDRKYLRRLHGEMYSCAARCCGRTGDSIQQVRDCVDGCRKPVDAAWDDVENEITVFQLNLSTCLMDCGQTIRKVHSANSPNGPTAENMANYDKEMMDCAGKCLQRMLKAVPDMQRRMSKTLEKVTISKK</sequence>
<evidence type="ECO:0000256" key="1">
    <source>
        <dbReference type="ARBA" id="ARBA00009952"/>
    </source>
</evidence>
<dbReference type="PANTHER" id="PTHR21096:SF0">
    <property type="entry name" value="PROTEIN FAM136A"/>
    <property type="match status" value="1"/>
</dbReference>
<evidence type="ECO:0000313" key="3">
    <source>
        <dbReference type="Proteomes" id="UP000291343"/>
    </source>
</evidence>
<proteinExistence type="inferred from homology"/>
<dbReference type="Proteomes" id="UP000291343">
    <property type="component" value="Unassembled WGS sequence"/>
</dbReference>
<dbReference type="PANTHER" id="PTHR21096">
    <property type="entry name" value="PROTEIN FAM136A"/>
    <property type="match status" value="1"/>
</dbReference>
<keyword evidence="3" id="KW-1185">Reference proteome</keyword>
<dbReference type="Pfam" id="PF05811">
    <property type="entry name" value="DUF842"/>
    <property type="match status" value="1"/>
</dbReference>
<accession>A0A482X029</accession>
<dbReference type="GO" id="GO:0005737">
    <property type="term" value="C:cytoplasm"/>
    <property type="evidence" value="ECO:0007669"/>
    <property type="project" value="TreeGrafter"/>
</dbReference>
<dbReference type="STRING" id="195883.A0A482X029"/>
<dbReference type="InParanoid" id="A0A482X029"/>
<comment type="caution">
    <text evidence="2">The sequence shown here is derived from an EMBL/GenBank/DDBJ whole genome shotgun (WGS) entry which is preliminary data.</text>
</comment>
<name>A0A482X029_LAOST</name>
<comment type="similarity">
    <text evidence="1">Belongs to the FAM136 family.</text>
</comment>